<keyword evidence="1" id="KW-1133">Transmembrane helix</keyword>
<keyword evidence="3" id="KW-1185">Reference proteome</keyword>
<evidence type="ECO:0000313" key="2">
    <source>
        <dbReference type="EMBL" id="KAG8590259.1"/>
    </source>
</evidence>
<keyword evidence="1" id="KW-0812">Transmembrane</keyword>
<gene>
    <name evidence="2" type="ORF">GDO81_006698</name>
</gene>
<proteinExistence type="predicted"/>
<name>A0AAV7CYT0_ENGPU</name>
<feature type="transmembrane region" description="Helical" evidence="1">
    <location>
        <begin position="42"/>
        <end position="60"/>
    </location>
</feature>
<dbReference type="EMBL" id="WNYA01000002">
    <property type="protein sequence ID" value="KAG8590259.1"/>
    <property type="molecule type" value="Genomic_DNA"/>
</dbReference>
<evidence type="ECO:0000313" key="3">
    <source>
        <dbReference type="Proteomes" id="UP000824782"/>
    </source>
</evidence>
<organism evidence="2 3">
    <name type="scientific">Engystomops pustulosus</name>
    <name type="common">Tungara frog</name>
    <name type="synonym">Physalaemus pustulosus</name>
    <dbReference type="NCBI Taxonomy" id="76066"/>
    <lineage>
        <taxon>Eukaryota</taxon>
        <taxon>Metazoa</taxon>
        <taxon>Chordata</taxon>
        <taxon>Craniata</taxon>
        <taxon>Vertebrata</taxon>
        <taxon>Euteleostomi</taxon>
        <taxon>Amphibia</taxon>
        <taxon>Batrachia</taxon>
        <taxon>Anura</taxon>
        <taxon>Neobatrachia</taxon>
        <taxon>Hyloidea</taxon>
        <taxon>Leptodactylidae</taxon>
        <taxon>Leiuperinae</taxon>
        <taxon>Engystomops</taxon>
    </lineage>
</organism>
<comment type="caution">
    <text evidence="2">The sequence shown here is derived from an EMBL/GenBank/DDBJ whole genome shotgun (WGS) entry which is preliminary data.</text>
</comment>
<keyword evidence="1" id="KW-0472">Membrane</keyword>
<protein>
    <submittedName>
        <fullName evidence="2">Uncharacterized protein</fullName>
    </submittedName>
</protein>
<dbReference type="AlphaFoldDB" id="A0AAV7CYT0"/>
<sequence length="91" mass="10658">MGVVLSTRADRCPGATNAASSHGYFGSRFVYLHCTMPELRGLLCFVIFFIQFFFLLFYFFLHKKFIIKFVFKNISLLRILLAAYLVIVKRY</sequence>
<dbReference type="Proteomes" id="UP000824782">
    <property type="component" value="Unassembled WGS sequence"/>
</dbReference>
<evidence type="ECO:0000256" key="1">
    <source>
        <dbReference type="SAM" id="Phobius"/>
    </source>
</evidence>
<feature type="transmembrane region" description="Helical" evidence="1">
    <location>
        <begin position="66"/>
        <end position="87"/>
    </location>
</feature>
<accession>A0AAV7CYT0</accession>
<reference evidence="2" key="1">
    <citation type="thesis" date="2020" institute="ProQuest LLC" country="789 East Eisenhower Parkway, Ann Arbor, MI, USA">
        <title>Comparative Genomics and Chromosome Evolution.</title>
        <authorList>
            <person name="Mudd A.B."/>
        </authorList>
    </citation>
    <scope>NUCLEOTIDE SEQUENCE</scope>
    <source>
        <strain evidence="2">237g6f4</strain>
        <tissue evidence="2">Blood</tissue>
    </source>
</reference>